<organism evidence="3">
    <name type="scientific">Chromera velia CCMP2878</name>
    <dbReference type="NCBI Taxonomy" id="1169474"/>
    <lineage>
        <taxon>Eukaryota</taxon>
        <taxon>Sar</taxon>
        <taxon>Alveolata</taxon>
        <taxon>Colpodellida</taxon>
        <taxon>Chromeraceae</taxon>
        <taxon>Chromera</taxon>
    </lineage>
</organism>
<dbReference type="Gene3D" id="2.30.180.10">
    <property type="entry name" value="FAS1 domain"/>
    <property type="match status" value="1"/>
</dbReference>
<dbReference type="SMART" id="SM00554">
    <property type="entry name" value="FAS1"/>
    <property type="match status" value="1"/>
</dbReference>
<protein>
    <recommendedName>
        <fullName evidence="2">FAS1 domain-containing protein</fullName>
    </recommendedName>
</protein>
<feature type="compositionally biased region" description="Basic residues" evidence="1">
    <location>
        <begin position="64"/>
        <end position="75"/>
    </location>
</feature>
<dbReference type="EMBL" id="CDMZ01001828">
    <property type="protein sequence ID" value="CEM38069.1"/>
    <property type="molecule type" value="Genomic_DNA"/>
</dbReference>
<dbReference type="VEuPathDB" id="CryptoDB:Cvel_24500"/>
<name>A0A0G4H2Z3_9ALVE</name>
<dbReference type="AlphaFoldDB" id="A0A0G4H2Z3"/>
<gene>
    <name evidence="3" type="ORF">Cvel_24500</name>
</gene>
<evidence type="ECO:0000256" key="1">
    <source>
        <dbReference type="SAM" id="MobiDB-lite"/>
    </source>
</evidence>
<feature type="domain" description="FAS1" evidence="2">
    <location>
        <begin position="99"/>
        <end position="255"/>
    </location>
</feature>
<proteinExistence type="predicted"/>
<accession>A0A0G4H2Z3</accession>
<feature type="region of interest" description="Disordered" evidence="1">
    <location>
        <begin position="41"/>
        <end position="75"/>
    </location>
</feature>
<dbReference type="SUPFAM" id="SSF82153">
    <property type="entry name" value="FAS1 domain"/>
    <property type="match status" value="1"/>
</dbReference>
<dbReference type="PROSITE" id="PS50213">
    <property type="entry name" value="FAS1"/>
    <property type="match status" value="1"/>
</dbReference>
<dbReference type="PhylomeDB" id="A0A0G4H2Z3"/>
<reference evidence="3" key="1">
    <citation type="submission" date="2014-11" db="EMBL/GenBank/DDBJ databases">
        <authorList>
            <person name="Otto D Thomas"/>
            <person name="Naeem Raeece"/>
        </authorList>
    </citation>
    <scope>NUCLEOTIDE SEQUENCE</scope>
</reference>
<evidence type="ECO:0000259" key="2">
    <source>
        <dbReference type="PROSITE" id="PS50213"/>
    </source>
</evidence>
<dbReference type="InterPro" id="IPR036378">
    <property type="entry name" value="FAS1_dom_sf"/>
</dbReference>
<dbReference type="InterPro" id="IPR000782">
    <property type="entry name" value="FAS1_domain"/>
</dbReference>
<evidence type="ECO:0000313" key="3">
    <source>
        <dbReference type="EMBL" id="CEM38069.1"/>
    </source>
</evidence>
<dbReference type="Pfam" id="PF02469">
    <property type="entry name" value="Fasciclin"/>
    <property type="match status" value="1"/>
</dbReference>
<sequence length="261" mass="29284">MVVPGAVLGEGRQLLCGPSRHLPVSVCNLPLPLPLGRPPTPFGTGTPSTHRCPSPLDCPPTQTQKRHWTKHPMKGQKIGRHPEVLNRHAYWAFEFKTVRRTILTLCHNHPEVKLFGDLFNHPQSGAALIHEFSLPGPLTLFAPTDSAFQAICEDSFEQLYARPEKLSLFVRYHLVHGCWRFRDLIGSSQTPWKLYNTPREAPSSLESVAGEMISIDHSGTDKDLTRQVTLNGSSHVCRFDMRCHNGMVHLIDRPLVPPSFL</sequence>